<dbReference type="PROSITE" id="PS51194">
    <property type="entry name" value="HELICASE_CTER"/>
    <property type="match status" value="1"/>
</dbReference>
<dbReference type="GO" id="GO:0005524">
    <property type="term" value="F:ATP binding"/>
    <property type="evidence" value="ECO:0007669"/>
    <property type="project" value="InterPro"/>
</dbReference>
<dbReference type="SMART" id="SM00490">
    <property type="entry name" value="HELICc"/>
    <property type="match status" value="1"/>
</dbReference>
<evidence type="ECO:0000313" key="2">
    <source>
        <dbReference type="EMBL" id="QQB45888.1"/>
    </source>
</evidence>
<organism evidence="2 3">
    <name type="scientific">Corynebacterium glucuronolyticum</name>
    <dbReference type="NCBI Taxonomy" id="39791"/>
    <lineage>
        <taxon>Bacteria</taxon>
        <taxon>Bacillati</taxon>
        <taxon>Actinomycetota</taxon>
        <taxon>Actinomycetes</taxon>
        <taxon>Mycobacteriales</taxon>
        <taxon>Corynebacteriaceae</taxon>
        <taxon>Corynebacterium</taxon>
    </lineage>
</organism>
<proteinExistence type="predicted"/>
<dbReference type="EMBL" id="CP066007">
    <property type="protein sequence ID" value="QQB45888.1"/>
    <property type="molecule type" value="Genomic_DNA"/>
</dbReference>
<dbReference type="Pfam" id="PF04851">
    <property type="entry name" value="ResIII"/>
    <property type="match status" value="1"/>
</dbReference>
<evidence type="ECO:0000259" key="1">
    <source>
        <dbReference type="PROSITE" id="PS51194"/>
    </source>
</evidence>
<dbReference type="Gene3D" id="3.40.50.300">
    <property type="entry name" value="P-loop containing nucleotide triphosphate hydrolases"/>
    <property type="match status" value="2"/>
</dbReference>
<dbReference type="GO" id="GO:0005829">
    <property type="term" value="C:cytosol"/>
    <property type="evidence" value="ECO:0007669"/>
    <property type="project" value="TreeGrafter"/>
</dbReference>
<dbReference type="SUPFAM" id="SSF52540">
    <property type="entry name" value="P-loop containing nucleoside triphosphate hydrolases"/>
    <property type="match status" value="1"/>
</dbReference>
<keyword evidence="2" id="KW-0067">ATP-binding</keyword>
<dbReference type="Pfam" id="PF00271">
    <property type="entry name" value="Helicase_C"/>
    <property type="match status" value="1"/>
</dbReference>
<dbReference type="InterPro" id="IPR006935">
    <property type="entry name" value="Helicase/UvrB_N"/>
</dbReference>
<sequence length="427" mass="47962">MALPWGPGRLVADYLFASVQTLSKNLHMVPRKRSDHIVIDEVHKAGADSYRAIIDYFTPGFLLGLTATPERTDGFNIYDLFDYNVSYEIRVGEALKQKMPVPLHYYGIADTGRVEDVVDTLHTYGRVDDVHGLIFTSSVEIFHALAEEPTRRGIRAVALADADAPARREAVVGQLEQGEIDYIITVDIFNEGIDIPCVNQIVLMRETQSSIVFTQQLGRGLRKAPGKDHLRVIDFIGNYKNNYMIPIALTGDQSRSKEALRKKVITGDGVPTNSTVSFDRIATKRVLDAISTSKIDGMREIRSAFTDLSHRFGRIPRLMDFLRFETMDPDVVVRKKNYWSLLCQFRAVEHAPTDEEARFLTFMSQELLDAIRPQELHILRSLTRGAGDGVDPWNSSRILSFAVTSIGYLPCSFIPPNSSVHVSAQCR</sequence>
<keyword evidence="2" id="KW-0347">Helicase</keyword>
<keyword evidence="2" id="KW-0378">Hydrolase</keyword>
<dbReference type="InterPro" id="IPR058403">
    <property type="entry name" value="DUF8090"/>
</dbReference>
<accession>A0A7T4JUI5</accession>
<keyword evidence="2" id="KW-0547">Nucleotide-binding</keyword>
<protein>
    <submittedName>
        <fullName evidence="2">DEAD/DEAH box helicase</fullName>
    </submittedName>
</protein>
<dbReference type="CDD" id="cd18799">
    <property type="entry name" value="SF2_C_EcoAI-like"/>
    <property type="match status" value="1"/>
</dbReference>
<feature type="domain" description="Helicase C-terminal" evidence="1">
    <location>
        <begin position="113"/>
        <end position="278"/>
    </location>
</feature>
<dbReference type="Proteomes" id="UP000596145">
    <property type="component" value="Chromosome"/>
</dbReference>
<evidence type="ECO:0000313" key="3">
    <source>
        <dbReference type="Proteomes" id="UP000596145"/>
    </source>
</evidence>
<dbReference type="PANTHER" id="PTHR47396:SF1">
    <property type="entry name" value="ATP-DEPENDENT HELICASE IRC3-RELATED"/>
    <property type="match status" value="1"/>
</dbReference>
<dbReference type="OrthoDB" id="9776021at2"/>
<dbReference type="InterPro" id="IPR050742">
    <property type="entry name" value="Helicase_Restrict-Modif_Enz"/>
</dbReference>
<dbReference type="InterPro" id="IPR001650">
    <property type="entry name" value="Helicase_C-like"/>
</dbReference>
<dbReference type="GO" id="GO:0004386">
    <property type="term" value="F:helicase activity"/>
    <property type="evidence" value="ECO:0007669"/>
    <property type="project" value="UniProtKB-KW"/>
</dbReference>
<reference evidence="2 3" key="1">
    <citation type="submission" date="2020-12" db="EMBL/GenBank/DDBJ databases">
        <title>FDA dAtabase for Regulatory Grade micrObial Sequences (FDA-ARGOS): Supporting development and validation of Infectious Disease Dx tests.</title>
        <authorList>
            <person name="Sproer C."/>
            <person name="Gronow S."/>
            <person name="Severitt S."/>
            <person name="Schroder I."/>
            <person name="Tallon L."/>
            <person name="Sadzewicz L."/>
            <person name="Zhao X."/>
            <person name="Boylan J."/>
            <person name="Ott S."/>
            <person name="Bowen H."/>
            <person name="Vavikolanu K."/>
            <person name="Mehta A."/>
            <person name="Aluvathingal J."/>
            <person name="Nadendla S."/>
            <person name="Lowell S."/>
            <person name="Myers T."/>
            <person name="Yan Y."/>
            <person name="Sichtig H."/>
        </authorList>
    </citation>
    <scope>NUCLEOTIDE SEQUENCE [LARGE SCALE GENOMIC DNA]</scope>
    <source>
        <strain evidence="2 3">FDAARGOS_1053</strain>
    </source>
</reference>
<gene>
    <name evidence="2" type="ORF">I6I10_10495</name>
</gene>
<dbReference type="GO" id="GO:0003677">
    <property type="term" value="F:DNA binding"/>
    <property type="evidence" value="ECO:0007669"/>
    <property type="project" value="InterPro"/>
</dbReference>
<name>A0A7T4JUI5_9CORY</name>
<dbReference type="InterPro" id="IPR027417">
    <property type="entry name" value="P-loop_NTPase"/>
</dbReference>
<dbReference type="Pfam" id="PF26350">
    <property type="entry name" value="DUF8090"/>
    <property type="match status" value="1"/>
</dbReference>
<dbReference type="PANTHER" id="PTHR47396">
    <property type="entry name" value="TYPE I RESTRICTION ENZYME ECOKI R PROTEIN"/>
    <property type="match status" value="1"/>
</dbReference>
<dbReference type="GO" id="GO:0016787">
    <property type="term" value="F:hydrolase activity"/>
    <property type="evidence" value="ECO:0007669"/>
    <property type="project" value="InterPro"/>
</dbReference>
<dbReference type="GeneID" id="92759882"/>
<dbReference type="AlphaFoldDB" id="A0A7T4JUI5"/>
<dbReference type="RefSeq" id="WP_159447580.1">
    <property type="nucleotide sequence ID" value="NZ_CP066007.1"/>
</dbReference>